<feature type="chain" id="PRO_5025484119" evidence="1">
    <location>
        <begin position="18"/>
        <end position="239"/>
    </location>
</feature>
<keyword evidence="1" id="KW-0732">Signal</keyword>
<dbReference type="AlphaFoldDB" id="A0A6B2H1Z1"/>
<reference evidence="2 3" key="1">
    <citation type="submission" date="2020-01" db="EMBL/GenBank/DDBJ databases">
        <authorList>
            <person name="Kim M.K."/>
        </authorList>
    </citation>
    <scope>NUCLEOTIDE SEQUENCE [LARGE SCALE GENOMIC DNA]</scope>
    <source>
        <strain evidence="2 3">BT213</strain>
    </source>
</reference>
<gene>
    <name evidence="2" type="ORF">GWO68_00315</name>
</gene>
<keyword evidence="3" id="KW-1185">Reference proteome</keyword>
<protein>
    <submittedName>
        <fullName evidence="2">Uncharacterized protein</fullName>
    </submittedName>
</protein>
<dbReference type="PROSITE" id="PS51257">
    <property type="entry name" value="PROKAR_LIPOPROTEIN"/>
    <property type="match status" value="1"/>
</dbReference>
<proteinExistence type="predicted"/>
<comment type="caution">
    <text evidence="2">The sequence shown here is derived from an EMBL/GenBank/DDBJ whole genome shotgun (WGS) entry which is preliminary data.</text>
</comment>
<evidence type="ECO:0000313" key="3">
    <source>
        <dbReference type="Proteomes" id="UP000478546"/>
    </source>
</evidence>
<name>A0A6B2H1Z1_9BACT</name>
<dbReference type="RefSeq" id="WP_162344405.1">
    <property type="nucleotide sequence ID" value="NZ_JAAEAA010000001.1"/>
</dbReference>
<accession>A0A6B2H1Z1</accession>
<evidence type="ECO:0000256" key="1">
    <source>
        <dbReference type="SAM" id="SignalP"/>
    </source>
</evidence>
<sequence>MIKKMLCWFLLAFVVVSCDESYVTPDPEARGLNYYPLQVGNYRVYDVTDIEYQNNVPTEKHFQMREWVADSFLDQTNALTYKIIRSVRPDAQSEWLDDSVMTVTKDDKMVILTKDNTKYIKLVFPVTEGRTWEADAYNDHYDYQGDREKHVYSNVGKPSVVNDVEFDKTASITILPPVAKPATDFYDRKEIYAYGVGKIYRLFHRLSFESCDPVDCSGDDNYILDGHKRTEILIDYGKL</sequence>
<evidence type="ECO:0000313" key="2">
    <source>
        <dbReference type="EMBL" id="NDK54347.1"/>
    </source>
</evidence>
<dbReference type="Proteomes" id="UP000478546">
    <property type="component" value="Unassembled WGS sequence"/>
</dbReference>
<feature type="signal peptide" evidence="1">
    <location>
        <begin position="1"/>
        <end position="17"/>
    </location>
</feature>
<dbReference type="EMBL" id="JAAEAA010000001">
    <property type="protein sequence ID" value="NDK54347.1"/>
    <property type="molecule type" value="Genomic_DNA"/>
</dbReference>
<organism evidence="2 3">
    <name type="scientific">Pontibacter fetidus</name>
    <dbReference type="NCBI Taxonomy" id="2700082"/>
    <lineage>
        <taxon>Bacteria</taxon>
        <taxon>Pseudomonadati</taxon>
        <taxon>Bacteroidota</taxon>
        <taxon>Cytophagia</taxon>
        <taxon>Cytophagales</taxon>
        <taxon>Hymenobacteraceae</taxon>
        <taxon>Pontibacter</taxon>
    </lineage>
</organism>